<dbReference type="InterPro" id="IPR011256">
    <property type="entry name" value="Reg_factor_effector_dom_sf"/>
</dbReference>
<name>A0A4T3EY97_9SPHN</name>
<evidence type="ECO:0000259" key="1">
    <source>
        <dbReference type="Pfam" id="PF06445"/>
    </source>
</evidence>
<proteinExistence type="predicted"/>
<keyword evidence="3" id="KW-1185">Reference proteome</keyword>
<protein>
    <recommendedName>
        <fullName evidence="1">GyrI-like small molecule binding domain-containing protein</fullName>
    </recommendedName>
</protein>
<comment type="caution">
    <text evidence="2">The sequence shown here is derived from an EMBL/GenBank/DDBJ whole genome shotgun (WGS) entry which is preliminary data.</text>
</comment>
<gene>
    <name evidence="2" type="ORF">E5222_12100</name>
</gene>
<dbReference type="AlphaFoldDB" id="A0A4T3EY97"/>
<dbReference type="EMBL" id="SSHH01000003">
    <property type="protein sequence ID" value="TIX49576.1"/>
    <property type="molecule type" value="Genomic_DNA"/>
</dbReference>
<dbReference type="OrthoDB" id="4772335at2"/>
<reference evidence="2 3" key="1">
    <citation type="submission" date="2019-04" db="EMBL/GenBank/DDBJ databases">
        <title>Altererythrobacter aquimixticola sp. nov., isolated from sediment of junction between the ocean and a freshwater spring.</title>
        <authorList>
            <person name="Yoon J.-H."/>
        </authorList>
    </citation>
    <scope>NUCLEOTIDE SEQUENCE [LARGE SCALE GENOMIC DNA]</scope>
    <source>
        <strain evidence="2 3">SSKS-13</strain>
    </source>
</reference>
<feature type="domain" description="GyrI-like small molecule binding" evidence="1">
    <location>
        <begin position="137"/>
        <end position="203"/>
    </location>
</feature>
<dbReference type="InterPro" id="IPR008319">
    <property type="entry name" value="GyrI-like_CCH_Lin2189-like"/>
</dbReference>
<dbReference type="Proteomes" id="UP000309389">
    <property type="component" value="Unassembled WGS sequence"/>
</dbReference>
<dbReference type="PIRSF" id="PIRSF031644">
    <property type="entry name" value="UCP031644"/>
    <property type="match status" value="1"/>
</dbReference>
<dbReference type="InterPro" id="IPR029442">
    <property type="entry name" value="GyrI-like"/>
</dbReference>
<dbReference type="SUPFAM" id="SSF55136">
    <property type="entry name" value="Probable bacterial effector-binding domain"/>
    <property type="match status" value="1"/>
</dbReference>
<dbReference type="Pfam" id="PF06445">
    <property type="entry name" value="GyrI-like"/>
    <property type="match status" value="1"/>
</dbReference>
<dbReference type="RefSeq" id="WP_136694053.1">
    <property type="nucleotide sequence ID" value="NZ_SSHH01000003.1"/>
</dbReference>
<accession>A0A4T3EY97</accession>
<sequence length="206" mass="23446">MADKVDLKRELKSYFTGSKKDWEEITLPAFAYLMVDGKGAPGGPEYVAALEVLYPAAYGTKFHSKLELGRDYGVPPLEGLWWADDFSAYTHPDRREEWRWTLMLMLPAWITQAHVDAAQAAQAKKKPDLDFGKVRMEALEEGLCMQHLHLGPFSEEGPKLDALHNRIMPEHGLTFNGHHHEIYLSDPRRSAPEKLKTVLRQPVKPV</sequence>
<organism evidence="2 3">
    <name type="scientific">Alteraurantiacibacter aquimixticola</name>
    <dbReference type="NCBI Taxonomy" id="2489173"/>
    <lineage>
        <taxon>Bacteria</taxon>
        <taxon>Pseudomonadati</taxon>
        <taxon>Pseudomonadota</taxon>
        <taxon>Alphaproteobacteria</taxon>
        <taxon>Sphingomonadales</taxon>
        <taxon>Erythrobacteraceae</taxon>
        <taxon>Alteraurantiacibacter</taxon>
    </lineage>
</organism>
<evidence type="ECO:0000313" key="2">
    <source>
        <dbReference type="EMBL" id="TIX49576.1"/>
    </source>
</evidence>
<dbReference type="Gene3D" id="3.20.80.10">
    <property type="entry name" value="Regulatory factor, effector binding domain"/>
    <property type="match status" value="1"/>
</dbReference>
<evidence type="ECO:0000313" key="3">
    <source>
        <dbReference type="Proteomes" id="UP000309389"/>
    </source>
</evidence>